<feature type="transmembrane region" description="Helical" evidence="5">
    <location>
        <begin position="375"/>
        <end position="393"/>
    </location>
</feature>
<evidence type="ECO:0000313" key="8">
    <source>
        <dbReference type="Proteomes" id="UP000190827"/>
    </source>
</evidence>
<evidence type="ECO:0000256" key="3">
    <source>
        <dbReference type="ARBA" id="ARBA00022989"/>
    </source>
</evidence>
<gene>
    <name evidence="7" type="ORF">SAMN06295973_3456</name>
</gene>
<evidence type="ECO:0000259" key="6">
    <source>
        <dbReference type="PROSITE" id="PS50850"/>
    </source>
</evidence>
<dbReference type="InterPro" id="IPR020846">
    <property type="entry name" value="MFS_dom"/>
</dbReference>
<feature type="transmembrane region" description="Helical" evidence="5">
    <location>
        <begin position="345"/>
        <end position="369"/>
    </location>
</feature>
<feature type="transmembrane region" description="Helical" evidence="5">
    <location>
        <begin position="260"/>
        <end position="281"/>
    </location>
</feature>
<evidence type="ECO:0000256" key="4">
    <source>
        <dbReference type="ARBA" id="ARBA00023136"/>
    </source>
</evidence>
<dbReference type="PROSITE" id="PS50850">
    <property type="entry name" value="MFS"/>
    <property type="match status" value="1"/>
</dbReference>
<feature type="transmembrane region" description="Helical" evidence="5">
    <location>
        <begin position="288"/>
        <end position="307"/>
    </location>
</feature>
<dbReference type="RefSeq" id="WP_079707148.1">
    <property type="nucleotide sequence ID" value="NZ_FUZO01000003.1"/>
</dbReference>
<proteinExistence type="predicted"/>
<evidence type="ECO:0000256" key="1">
    <source>
        <dbReference type="ARBA" id="ARBA00004651"/>
    </source>
</evidence>
<feature type="transmembrane region" description="Helical" evidence="5">
    <location>
        <begin position="313"/>
        <end position="333"/>
    </location>
</feature>
<dbReference type="Gene3D" id="1.20.1250.20">
    <property type="entry name" value="MFS general substrate transporter like domains"/>
    <property type="match status" value="1"/>
</dbReference>
<feature type="transmembrane region" description="Helical" evidence="5">
    <location>
        <begin position="102"/>
        <end position="123"/>
    </location>
</feature>
<feature type="transmembrane region" description="Helical" evidence="5">
    <location>
        <begin position="170"/>
        <end position="189"/>
    </location>
</feature>
<dbReference type="InterPro" id="IPR011701">
    <property type="entry name" value="MFS"/>
</dbReference>
<evidence type="ECO:0000313" key="7">
    <source>
        <dbReference type="EMBL" id="SKC73178.1"/>
    </source>
</evidence>
<feature type="domain" description="Major facilitator superfamily (MFS) profile" evidence="6">
    <location>
        <begin position="13"/>
        <end position="401"/>
    </location>
</feature>
<accession>A0ABY1LQN9</accession>
<protein>
    <submittedName>
        <fullName evidence="7">MFS transporter, CP family, cyanate transporter</fullName>
    </submittedName>
</protein>
<dbReference type="EMBL" id="FUZO01000003">
    <property type="protein sequence ID" value="SKC73178.1"/>
    <property type="molecule type" value="Genomic_DNA"/>
</dbReference>
<comment type="caution">
    <text evidence="7">The sequence shown here is derived from an EMBL/GenBank/DDBJ whole genome shotgun (WGS) entry which is preliminary data.</text>
</comment>
<keyword evidence="2 5" id="KW-0812">Transmembrane</keyword>
<sequence>MTPETPPLWRGRALALVGIVLVAANLRTAVTSLSPIFAEIDGDIGVGSVGLGLLGMLPPLCFALFGVFTPRLVRRLHLEPVLLIALGSIVAGHLMRSLAPDFAVLAIGSALCFAGIGIGNVVLPPLVKKYFPDRVGLVTSLYATVLSVSTFIPPLIAVPVADAAGWQVSLGVWSIVAMLAVLPWITLIVRERRDARAAAATDPEIEEVPRAGRVLVHRSPIAWAIAAVFATSSLNAYAMFTWLPTIVGDVAGVTPAQGGLLLSLFSAMGVPASLIVPMLVARLRNVAVLVYVASACFVLGYLGLLLWPATLTWLWVLLAGLGPLLFPLALVLINLRTATHEGAVALSGFVQSVGYTLGALGPLVVSLLHAVTGSWTVPLLLLLATGALCAIAGRITGRPTTIEADLAARGR</sequence>
<feature type="transmembrane region" description="Helical" evidence="5">
    <location>
        <begin position="44"/>
        <end position="68"/>
    </location>
</feature>
<keyword evidence="8" id="KW-1185">Reference proteome</keyword>
<name>A0ABY1LQN9_9MICO</name>
<dbReference type="Proteomes" id="UP000190827">
    <property type="component" value="Unassembled WGS sequence"/>
</dbReference>
<dbReference type="InterPro" id="IPR036259">
    <property type="entry name" value="MFS_trans_sf"/>
</dbReference>
<keyword evidence="4 5" id="KW-0472">Membrane</keyword>
<comment type="subcellular location">
    <subcellularLocation>
        <location evidence="1">Cell membrane</location>
        <topology evidence="1">Multi-pass membrane protein</topology>
    </subcellularLocation>
</comment>
<keyword evidence="3 5" id="KW-1133">Transmembrane helix</keyword>
<dbReference type="PANTHER" id="PTHR23523">
    <property type="match status" value="1"/>
</dbReference>
<dbReference type="InterPro" id="IPR052524">
    <property type="entry name" value="MFS_Cyanate_Porter"/>
</dbReference>
<dbReference type="PANTHER" id="PTHR23523:SF2">
    <property type="entry name" value="2-NITROIMIDAZOLE TRANSPORTER"/>
    <property type="match status" value="1"/>
</dbReference>
<evidence type="ECO:0000256" key="5">
    <source>
        <dbReference type="SAM" id="Phobius"/>
    </source>
</evidence>
<organism evidence="7 8">
    <name type="scientific">Plantibacter cousiniae</name>
    <name type="common">nom. nud.</name>
    <dbReference type="NCBI Taxonomy" id="199709"/>
    <lineage>
        <taxon>Bacteria</taxon>
        <taxon>Bacillati</taxon>
        <taxon>Actinomycetota</taxon>
        <taxon>Actinomycetes</taxon>
        <taxon>Micrococcales</taxon>
        <taxon>Microbacteriaceae</taxon>
        <taxon>Plantibacter</taxon>
    </lineage>
</organism>
<feature type="transmembrane region" description="Helical" evidence="5">
    <location>
        <begin position="220"/>
        <end position="240"/>
    </location>
</feature>
<feature type="transmembrane region" description="Helical" evidence="5">
    <location>
        <begin position="135"/>
        <end position="158"/>
    </location>
</feature>
<evidence type="ECO:0000256" key="2">
    <source>
        <dbReference type="ARBA" id="ARBA00022692"/>
    </source>
</evidence>
<dbReference type="SUPFAM" id="SSF103473">
    <property type="entry name" value="MFS general substrate transporter"/>
    <property type="match status" value="1"/>
</dbReference>
<reference evidence="7 8" key="1">
    <citation type="submission" date="2017-02" db="EMBL/GenBank/DDBJ databases">
        <authorList>
            <person name="Varghese N."/>
            <person name="Submissions S."/>
        </authorList>
    </citation>
    <scope>NUCLEOTIDE SEQUENCE [LARGE SCALE GENOMIC DNA]</scope>
    <source>
        <strain evidence="7 8">VKM Ac-1787</strain>
    </source>
</reference>
<dbReference type="Pfam" id="PF07690">
    <property type="entry name" value="MFS_1"/>
    <property type="match status" value="1"/>
</dbReference>
<feature type="transmembrane region" description="Helical" evidence="5">
    <location>
        <begin position="80"/>
        <end position="96"/>
    </location>
</feature>